<proteinExistence type="predicted"/>
<feature type="signal peptide" evidence="1">
    <location>
        <begin position="1"/>
        <end position="21"/>
    </location>
</feature>
<dbReference type="Proteomes" id="UP000095751">
    <property type="component" value="Unassembled WGS sequence"/>
</dbReference>
<dbReference type="KEGG" id="fcy:FRACYDRAFT_236490"/>
<name>A0A1E7FJ56_9STRA</name>
<sequence>MCGIFWCAIPVNFCMPCKVGTIVVYCYATGGGSTSTPEACAYSFNGCAAYLNVYMAVIELTKSAVDLCESNSIDTSILAWDQAFALFYTYMVLKLKLFMVWPIIINPPPLKLSYESMNLDCTDVAGLIDDDGEHLLKSDSSGFRSWACSIHWAVFASQPIGLLQVKYLWKADIKCYLLIYWF</sequence>
<dbReference type="AlphaFoldDB" id="A0A1E7FJ56"/>
<accession>A0A1E7FJ56</accession>
<evidence type="ECO:0000256" key="1">
    <source>
        <dbReference type="SAM" id="SignalP"/>
    </source>
</evidence>
<feature type="chain" id="PRO_5009193150" evidence="1">
    <location>
        <begin position="22"/>
        <end position="182"/>
    </location>
</feature>
<evidence type="ECO:0000313" key="2">
    <source>
        <dbReference type="EMBL" id="OEU18219.1"/>
    </source>
</evidence>
<organism evidence="2 3">
    <name type="scientific">Fragilariopsis cylindrus CCMP1102</name>
    <dbReference type="NCBI Taxonomy" id="635003"/>
    <lineage>
        <taxon>Eukaryota</taxon>
        <taxon>Sar</taxon>
        <taxon>Stramenopiles</taxon>
        <taxon>Ochrophyta</taxon>
        <taxon>Bacillariophyta</taxon>
        <taxon>Bacillariophyceae</taxon>
        <taxon>Bacillariophycidae</taxon>
        <taxon>Bacillariales</taxon>
        <taxon>Bacillariaceae</taxon>
        <taxon>Fragilariopsis</taxon>
    </lineage>
</organism>
<evidence type="ECO:0000313" key="3">
    <source>
        <dbReference type="Proteomes" id="UP000095751"/>
    </source>
</evidence>
<keyword evidence="3" id="KW-1185">Reference proteome</keyword>
<gene>
    <name evidence="2" type="ORF">FRACYDRAFT_236490</name>
</gene>
<reference evidence="2 3" key="1">
    <citation type="submission" date="2016-09" db="EMBL/GenBank/DDBJ databases">
        <title>Extensive genetic diversity and differential bi-allelic expression allows diatom success in the polar Southern Ocean.</title>
        <authorList>
            <consortium name="DOE Joint Genome Institute"/>
            <person name="Mock T."/>
            <person name="Otillar R.P."/>
            <person name="Strauss J."/>
            <person name="Dupont C."/>
            <person name="Frickenhaus S."/>
            <person name="Maumus F."/>
            <person name="Mcmullan M."/>
            <person name="Sanges R."/>
            <person name="Schmutz J."/>
            <person name="Toseland A."/>
            <person name="Valas R."/>
            <person name="Veluchamy A."/>
            <person name="Ward B.J."/>
            <person name="Allen A."/>
            <person name="Barry K."/>
            <person name="Falciatore A."/>
            <person name="Ferrante M."/>
            <person name="Fortunato A.E."/>
            <person name="Gloeckner G."/>
            <person name="Gruber A."/>
            <person name="Hipkin R."/>
            <person name="Janech M."/>
            <person name="Kroth P."/>
            <person name="Leese F."/>
            <person name="Lindquist E."/>
            <person name="Lyon B.R."/>
            <person name="Martin J."/>
            <person name="Mayer C."/>
            <person name="Parker M."/>
            <person name="Quesneville H."/>
            <person name="Raymond J."/>
            <person name="Uhlig C."/>
            <person name="Valentin K.U."/>
            <person name="Worden A.Z."/>
            <person name="Armbrust E.V."/>
            <person name="Bowler C."/>
            <person name="Green B."/>
            <person name="Moulton V."/>
            <person name="Van Oosterhout C."/>
            <person name="Grigoriev I."/>
        </authorList>
    </citation>
    <scope>NUCLEOTIDE SEQUENCE [LARGE SCALE GENOMIC DNA]</scope>
    <source>
        <strain evidence="2 3">CCMP1102</strain>
    </source>
</reference>
<keyword evidence="1" id="KW-0732">Signal</keyword>
<dbReference type="InParanoid" id="A0A1E7FJ56"/>
<protein>
    <submittedName>
        <fullName evidence="2">Uncharacterized protein</fullName>
    </submittedName>
</protein>
<dbReference type="EMBL" id="KV784356">
    <property type="protein sequence ID" value="OEU18219.1"/>
    <property type="molecule type" value="Genomic_DNA"/>
</dbReference>